<dbReference type="SUPFAM" id="SSF47781">
    <property type="entry name" value="RuvA domain 2-like"/>
    <property type="match status" value="1"/>
</dbReference>
<evidence type="ECO:0000256" key="1">
    <source>
        <dbReference type="ARBA" id="ARBA00004123"/>
    </source>
</evidence>
<dbReference type="InterPro" id="IPR010994">
    <property type="entry name" value="RuvA_2-like"/>
</dbReference>
<comment type="subcellular location">
    <subcellularLocation>
        <location evidence="1">Nucleus</location>
    </subcellularLocation>
</comment>
<evidence type="ECO:0000256" key="5">
    <source>
        <dbReference type="ARBA" id="ARBA00023204"/>
    </source>
</evidence>
<dbReference type="InterPro" id="IPR004579">
    <property type="entry name" value="ERCC1/RAD10/SWI10"/>
</dbReference>
<dbReference type="Gene3D" id="3.40.50.10130">
    <property type="match status" value="1"/>
</dbReference>
<dbReference type="FunFam" id="3.40.50.10130:FF:000001">
    <property type="entry name" value="DNA excision repair protein ERCC-1"/>
    <property type="match status" value="1"/>
</dbReference>
<dbReference type="PANTHER" id="PTHR12749">
    <property type="entry name" value="EXCISION REPAIR CROSS-COMPLEMENTING 1 ERCC1"/>
    <property type="match status" value="1"/>
</dbReference>
<keyword evidence="5" id="KW-0234">DNA repair</keyword>
<dbReference type="Pfam" id="PF03834">
    <property type="entry name" value="Rad10"/>
    <property type="match status" value="1"/>
</dbReference>
<dbReference type="GO" id="GO:0000110">
    <property type="term" value="C:nucleotide-excision repair factor 1 complex"/>
    <property type="evidence" value="ECO:0007669"/>
    <property type="project" value="TreeGrafter"/>
</dbReference>
<evidence type="ECO:0000256" key="3">
    <source>
        <dbReference type="ARBA" id="ARBA00022763"/>
    </source>
</evidence>
<dbReference type="GO" id="GO:0003684">
    <property type="term" value="F:damaged DNA binding"/>
    <property type="evidence" value="ECO:0007669"/>
    <property type="project" value="InterPro"/>
</dbReference>
<name>A0A8H3ILK1_9LECA</name>
<dbReference type="Pfam" id="PF14520">
    <property type="entry name" value="HHH_5"/>
    <property type="match status" value="1"/>
</dbReference>
<feature type="domain" description="ERCC1-like central" evidence="8">
    <location>
        <begin position="58"/>
        <end position="170"/>
    </location>
</feature>
<evidence type="ECO:0000259" key="8">
    <source>
        <dbReference type="Pfam" id="PF03834"/>
    </source>
</evidence>
<dbReference type="GO" id="GO:0070914">
    <property type="term" value="P:UV-damage excision repair"/>
    <property type="evidence" value="ECO:0007669"/>
    <property type="project" value="TreeGrafter"/>
</dbReference>
<keyword evidence="3" id="KW-0227">DNA damage</keyword>
<dbReference type="GO" id="GO:0006312">
    <property type="term" value="P:mitotic recombination"/>
    <property type="evidence" value="ECO:0007669"/>
    <property type="project" value="TreeGrafter"/>
</dbReference>
<dbReference type="GO" id="GO:0006302">
    <property type="term" value="P:double-strand break repair"/>
    <property type="evidence" value="ECO:0007669"/>
    <property type="project" value="UniProtKB-ARBA"/>
</dbReference>
<feature type="compositionally biased region" description="Low complexity" evidence="7">
    <location>
        <begin position="19"/>
        <end position="37"/>
    </location>
</feature>
<dbReference type="InterPro" id="IPR047260">
    <property type="entry name" value="ERCC1-like_central_dom"/>
</dbReference>
<evidence type="ECO:0000256" key="6">
    <source>
        <dbReference type="ARBA" id="ARBA00023242"/>
    </source>
</evidence>
<evidence type="ECO:0000256" key="7">
    <source>
        <dbReference type="SAM" id="MobiDB-lite"/>
    </source>
</evidence>
<dbReference type="GO" id="GO:0003697">
    <property type="term" value="F:single-stranded DNA binding"/>
    <property type="evidence" value="ECO:0007669"/>
    <property type="project" value="TreeGrafter"/>
</dbReference>
<protein>
    <recommendedName>
        <fullName evidence="8">ERCC1-like central domain-containing protein</fullName>
    </recommendedName>
</protein>
<dbReference type="Proteomes" id="UP000664169">
    <property type="component" value="Unassembled WGS sequence"/>
</dbReference>
<evidence type="ECO:0000313" key="10">
    <source>
        <dbReference type="Proteomes" id="UP000664169"/>
    </source>
</evidence>
<keyword evidence="4" id="KW-0238">DNA-binding</keyword>
<dbReference type="NCBIfam" id="TIGR00597">
    <property type="entry name" value="rad10"/>
    <property type="match status" value="1"/>
</dbReference>
<feature type="region of interest" description="Disordered" evidence="7">
    <location>
        <begin position="19"/>
        <end position="47"/>
    </location>
</feature>
<keyword evidence="6" id="KW-0539">Nucleus</keyword>
<reference evidence="9" key="1">
    <citation type="submission" date="2021-03" db="EMBL/GenBank/DDBJ databases">
        <authorList>
            <person name="Tagirdzhanova G."/>
        </authorList>
    </citation>
    <scope>NUCLEOTIDE SEQUENCE</scope>
</reference>
<dbReference type="AlphaFoldDB" id="A0A8H3ILK1"/>
<gene>
    <name evidence="9" type="ORF">GOMPHAMPRED_001882</name>
</gene>
<feature type="region of interest" description="Disordered" evidence="7">
    <location>
        <begin position="310"/>
        <end position="349"/>
    </location>
</feature>
<organism evidence="9 10">
    <name type="scientific">Gomphillus americanus</name>
    <dbReference type="NCBI Taxonomy" id="1940652"/>
    <lineage>
        <taxon>Eukaryota</taxon>
        <taxon>Fungi</taxon>
        <taxon>Dikarya</taxon>
        <taxon>Ascomycota</taxon>
        <taxon>Pezizomycotina</taxon>
        <taxon>Lecanoromycetes</taxon>
        <taxon>OSLEUM clade</taxon>
        <taxon>Ostropomycetidae</taxon>
        <taxon>Ostropales</taxon>
        <taxon>Graphidaceae</taxon>
        <taxon>Gomphilloideae</taxon>
        <taxon>Gomphillus</taxon>
    </lineage>
</organism>
<proteinExistence type="inferred from homology"/>
<comment type="similarity">
    <text evidence="2">Belongs to the ERCC1/RAD10/SWI10 family.</text>
</comment>
<comment type="caution">
    <text evidence="9">The sequence shown here is derived from an EMBL/GenBank/DDBJ whole genome shotgun (WGS) entry which is preliminary data.</text>
</comment>
<dbReference type="InterPro" id="IPR011335">
    <property type="entry name" value="Restrct_endonuc-II-like"/>
</dbReference>
<evidence type="ECO:0000256" key="2">
    <source>
        <dbReference type="ARBA" id="ARBA00008283"/>
    </source>
</evidence>
<dbReference type="PANTHER" id="PTHR12749:SF0">
    <property type="entry name" value="DNA EXCISION REPAIR PROTEIN ERCC-1"/>
    <property type="match status" value="1"/>
</dbReference>
<evidence type="ECO:0000313" key="9">
    <source>
        <dbReference type="EMBL" id="CAF9919820.1"/>
    </source>
</evidence>
<accession>A0A8H3ILK1</accession>
<sequence length="349" mass="38049">MDDFNDDADFLALAATTDGHGTASSTTNVSASTSAQAKPKVTQPTPQAIVRPSGPNAILVSPRQKGNPVLTNIKSVPWEYSDTPADYVLGATTCAMFLSLKYHRLHPEYIYSRIKQITGKFNLRVLLAMVDIDNHEDPLRELAKTSLVNNFTLILAWSAKEAARYLEAYKALEHAAPTAIRGQQAATYAERMTEFVTVPRGINKTDAMALVSAFGSIRAAVNARKEEVATVQGWGEIKVKRWYDSVREPFRVEGTGKKRSTQNKANEIVPIGALPTIVRGDTRDSADADLNAAVAESLRTAPAAIENDELFVPQGEPQMNPPRHAGSKRRAEEPELSEGMAAALAKYRS</sequence>
<dbReference type="OrthoDB" id="10262814at2759"/>
<dbReference type="EMBL" id="CAJPDQ010000015">
    <property type="protein sequence ID" value="CAF9919820.1"/>
    <property type="molecule type" value="Genomic_DNA"/>
</dbReference>
<dbReference type="CDD" id="cd22325">
    <property type="entry name" value="ERCC1_C-like"/>
    <property type="match status" value="1"/>
</dbReference>
<keyword evidence="10" id="KW-1185">Reference proteome</keyword>
<evidence type="ECO:0000256" key="4">
    <source>
        <dbReference type="ARBA" id="ARBA00023125"/>
    </source>
</evidence>
<dbReference type="SUPFAM" id="SSF52980">
    <property type="entry name" value="Restriction endonuclease-like"/>
    <property type="match status" value="1"/>
</dbReference>
<dbReference type="Gene3D" id="1.10.150.20">
    <property type="entry name" value="5' to 3' exonuclease, C-terminal subdomain"/>
    <property type="match status" value="1"/>
</dbReference>
<dbReference type="GO" id="GO:0070522">
    <property type="term" value="C:ERCC4-ERCC1 complex"/>
    <property type="evidence" value="ECO:0007669"/>
    <property type="project" value="TreeGrafter"/>
</dbReference>